<gene>
    <name evidence="1" type="ORF">PI95_007485</name>
</gene>
<evidence type="ECO:0000313" key="2">
    <source>
        <dbReference type="Proteomes" id="UP000031549"/>
    </source>
</evidence>
<protein>
    <submittedName>
        <fullName evidence="1">Uncharacterized protein</fullName>
    </submittedName>
</protein>
<dbReference type="EMBL" id="JTCM02000010">
    <property type="protein sequence ID" value="NEU72418.1"/>
    <property type="molecule type" value="Genomic_DNA"/>
</dbReference>
<name>A0A846H623_9CYAN</name>
<proteinExistence type="predicted"/>
<organism evidence="1 2">
    <name type="scientific">Hassallia byssoidea VB512170</name>
    <dbReference type="NCBI Taxonomy" id="1304833"/>
    <lineage>
        <taxon>Bacteria</taxon>
        <taxon>Bacillati</taxon>
        <taxon>Cyanobacteriota</taxon>
        <taxon>Cyanophyceae</taxon>
        <taxon>Nostocales</taxon>
        <taxon>Tolypothrichaceae</taxon>
        <taxon>Hassallia</taxon>
    </lineage>
</organism>
<reference evidence="1 2" key="1">
    <citation type="journal article" date="2015" name="Genome Announc.">
        <title>Draft Genome Sequence of Cyanobacterium Hassallia byssoidea Strain VB512170, Isolated from Monuments in India.</title>
        <authorList>
            <person name="Singh D."/>
            <person name="Chandrababunaidu M.M."/>
            <person name="Panda A."/>
            <person name="Sen D."/>
            <person name="Bhattacharyya S."/>
            <person name="Adhikary S.P."/>
            <person name="Tripathy S."/>
        </authorList>
    </citation>
    <scope>NUCLEOTIDE SEQUENCE [LARGE SCALE GENOMIC DNA]</scope>
    <source>
        <strain evidence="1 2">VB512170</strain>
    </source>
</reference>
<sequence length="108" mass="12436">MQDEPQDENLKGLKAHLNNLVEAVVKAVVMANQTQELDDVLMIRDELHRLPDYLMTEVINDVILNLVKIDADLCRWFIIDIFLRDAQAEGKADVAERINLLIADLQRR</sequence>
<dbReference type="RefSeq" id="WP_039739275.1">
    <property type="nucleotide sequence ID" value="NZ_JTCM02000010.1"/>
</dbReference>
<dbReference type="AlphaFoldDB" id="A0A846H623"/>
<dbReference type="Proteomes" id="UP000031549">
    <property type="component" value="Unassembled WGS sequence"/>
</dbReference>
<accession>A0A846H623</accession>
<comment type="caution">
    <text evidence="1">The sequence shown here is derived from an EMBL/GenBank/DDBJ whole genome shotgun (WGS) entry which is preliminary data.</text>
</comment>
<keyword evidence="2" id="KW-1185">Reference proteome</keyword>
<evidence type="ECO:0000313" key="1">
    <source>
        <dbReference type="EMBL" id="NEU72418.1"/>
    </source>
</evidence>